<gene>
    <name evidence="2" type="ORF">RF55_25371</name>
</gene>
<dbReference type="OrthoDB" id="7693964at2759"/>
<name>A0A0J7JU98_LASNI</name>
<protein>
    <submittedName>
        <fullName evidence="2">Blastopia polyprotein</fullName>
    </submittedName>
</protein>
<dbReference type="GO" id="GO:0015074">
    <property type="term" value="P:DNA integration"/>
    <property type="evidence" value="ECO:0007669"/>
    <property type="project" value="InterPro"/>
</dbReference>
<comment type="caution">
    <text evidence="2">The sequence shown here is derived from an EMBL/GenBank/DDBJ whole genome shotgun (WGS) entry which is preliminary data.</text>
</comment>
<organism evidence="2 3">
    <name type="scientific">Lasius niger</name>
    <name type="common">Black garden ant</name>
    <dbReference type="NCBI Taxonomy" id="67767"/>
    <lineage>
        <taxon>Eukaryota</taxon>
        <taxon>Metazoa</taxon>
        <taxon>Ecdysozoa</taxon>
        <taxon>Arthropoda</taxon>
        <taxon>Hexapoda</taxon>
        <taxon>Insecta</taxon>
        <taxon>Pterygota</taxon>
        <taxon>Neoptera</taxon>
        <taxon>Endopterygota</taxon>
        <taxon>Hymenoptera</taxon>
        <taxon>Apocrita</taxon>
        <taxon>Aculeata</taxon>
        <taxon>Formicoidea</taxon>
        <taxon>Formicidae</taxon>
        <taxon>Formicinae</taxon>
        <taxon>Lasius</taxon>
        <taxon>Lasius</taxon>
    </lineage>
</organism>
<sequence>MDVIHIDHFGPLQETTDNFKHILVAIDALTRFTWLYPTKSTGAKETIKNLENLVNTFGKPTELVSDRGTAFTAKEFSDFVDLYGIKHRKVAVAAPWANGLAERVNRFLKSSLTKLINSP</sequence>
<dbReference type="Proteomes" id="UP000036403">
    <property type="component" value="Unassembled WGS sequence"/>
</dbReference>
<dbReference type="SUPFAM" id="SSF53098">
    <property type="entry name" value="Ribonuclease H-like"/>
    <property type="match status" value="1"/>
</dbReference>
<dbReference type="EMBL" id="LBMM01032196">
    <property type="protein sequence ID" value="KMQ81742.1"/>
    <property type="molecule type" value="Genomic_DNA"/>
</dbReference>
<proteinExistence type="predicted"/>
<dbReference type="Pfam" id="PF00665">
    <property type="entry name" value="rve"/>
    <property type="match status" value="1"/>
</dbReference>
<reference evidence="2 3" key="1">
    <citation type="submission" date="2015-04" db="EMBL/GenBank/DDBJ databases">
        <title>Lasius niger genome sequencing.</title>
        <authorList>
            <person name="Konorov E.A."/>
            <person name="Nikitin M.A."/>
            <person name="Kirill M.V."/>
            <person name="Chang P."/>
        </authorList>
    </citation>
    <scope>NUCLEOTIDE SEQUENCE [LARGE SCALE GENOMIC DNA]</scope>
    <source>
        <tissue evidence="2">Whole</tissue>
    </source>
</reference>
<dbReference type="AlphaFoldDB" id="A0A0J7JU98"/>
<feature type="non-terminal residue" evidence="2">
    <location>
        <position position="119"/>
    </location>
</feature>
<evidence type="ECO:0000259" key="1">
    <source>
        <dbReference type="PROSITE" id="PS50994"/>
    </source>
</evidence>
<evidence type="ECO:0000313" key="3">
    <source>
        <dbReference type="Proteomes" id="UP000036403"/>
    </source>
</evidence>
<dbReference type="PANTHER" id="PTHR37984">
    <property type="entry name" value="PROTEIN CBG26694"/>
    <property type="match status" value="1"/>
</dbReference>
<dbReference type="PANTHER" id="PTHR37984:SF5">
    <property type="entry name" value="PROTEIN NYNRIN-LIKE"/>
    <property type="match status" value="1"/>
</dbReference>
<dbReference type="InterPro" id="IPR036397">
    <property type="entry name" value="RNaseH_sf"/>
</dbReference>
<evidence type="ECO:0000313" key="2">
    <source>
        <dbReference type="EMBL" id="KMQ81742.1"/>
    </source>
</evidence>
<dbReference type="PROSITE" id="PS50994">
    <property type="entry name" value="INTEGRASE"/>
    <property type="match status" value="1"/>
</dbReference>
<dbReference type="InterPro" id="IPR050951">
    <property type="entry name" value="Retrovirus_Pol_polyprotein"/>
</dbReference>
<dbReference type="STRING" id="67767.A0A0J7JU98"/>
<dbReference type="InterPro" id="IPR001584">
    <property type="entry name" value="Integrase_cat-core"/>
</dbReference>
<accession>A0A0J7JU98</accession>
<dbReference type="Gene3D" id="3.30.420.10">
    <property type="entry name" value="Ribonuclease H-like superfamily/Ribonuclease H"/>
    <property type="match status" value="1"/>
</dbReference>
<keyword evidence="3" id="KW-1185">Reference proteome</keyword>
<dbReference type="GO" id="GO:0003676">
    <property type="term" value="F:nucleic acid binding"/>
    <property type="evidence" value="ECO:0007669"/>
    <property type="project" value="InterPro"/>
</dbReference>
<feature type="domain" description="Integrase catalytic" evidence="1">
    <location>
        <begin position="1"/>
        <end position="119"/>
    </location>
</feature>
<dbReference type="PaxDb" id="67767-A0A0J7JU98"/>
<dbReference type="InterPro" id="IPR012337">
    <property type="entry name" value="RNaseH-like_sf"/>
</dbReference>